<evidence type="ECO:0000313" key="1">
    <source>
        <dbReference type="EMBL" id="KAF9764847.1"/>
    </source>
</evidence>
<dbReference type="AlphaFoldDB" id="A0A9P6H0Q7"/>
<name>A0A9P6H0Q7_9MICR</name>
<proteinExistence type="predicted"/>
<sequence length="354" mass="42164">MKDDKQAKKMKVIANLNKKMDTVKQEMYNAQRYRQKSRNLVDFEKNPRMCEYKHFVRPVAPKKSTLEARKKIRILYEYLWEVRIIPINKILRDSRKIVLYSEWLYFYREIEISSKGSEILRDCKKKNMIVLREESLQANEKELKTIIGRLLTAHRANLEIVKRLNKDVKDHFNRTRLIFPEGVNLGKKNNPSAPIFLKKPKEEENPKKKPPSYTSVEKYKQFLNTFKRCESTKSNFYKFTKTFNANTLHQSFINCLKRIPVSRYDCKGVKEICMSYIPPFTPQPENDENVLRLVENKTQEFKFPESVQEVYDRRIALKYKIEYIDLYLGEIDPEAIISTNDTVFYPFAGIKPEK</sequence>
<accession>A0A9P6H0Q7</accession>
<protein>
    <submittedName>
        <fullName evidence="1">Uncharacterized protein</fullName>
    </submittedName>
</protein>
<organism evidence="1 2">
    <name type="scientific">Nosema granulosis</name>
    <dbReference type="NCBI Taxonomy" id="83296"/>
    <lineage>
        <taxon>Eukaryota</taxon>
        <taxon>Fungi</taxon>
        <taxon>Fungi incertae sedis</taxon>
        <taxon>Microsporidia</taxon>
        <taxon>Nosematidae</taxon>
        <taxon>Nosema</taxon>
    </lineage>
</organism>
<gene>
    <name evidence="1" type="ORF">NGRA_0224</name>
</gene>
<dbReference type="OrthoDB" id="10493798at2759"/>
<comment type="caution">
    <text evidence="1">The sequence shown here is derived from an EMBL/GenBank/DDBJ whole genome shotgun (WGS) entry which is preliminary data.</text>
</comment>
<dbReference type="EMBL" id="SBJO01000007">
    <property type="protein sequence ID" value="KAF9764847.1"/>
    <property type="molecule type" value="Genomic_DNA"/>
</dbReference>
<evidence type="ECO:0000313" key="2">
    <source>
        <dbReference type="Proteomes" id="UP000740883"/>
    </source>
</evidence>
<reference evidence="1 2" key="1">
    <citation type="journal article" date="2020" name="Genome Biol. Evol.">
        <title>Comparative genomics of strictly vertically transmitted, feminizing microsporidia endosymbionts of amphipod crustaceans.</title>
        <authorList>
            <person name="Cormier A."/>
            <person name="Chebbi M.A."/>
            <person name="Giraud I."/>
            <person name="Wattier R."/>
            <person name="Teixeira M."/>
            <person name="Gilbert C."/>
            <person name="Rigaud T."/>
            <person name="Cordaux R."/>
        </authorList>
    </citation>
    <scope>NUCLEOTIDE SEQUENCE [LARGE SCALE GENOMIC DNA]</scope>
    <source>
        <strain evidence="1 2">Ou3-Ou53</strain>
    </source>
</reference>
<dbReference type="Proteomes" id="UP000740883">
    <property type="component" value="Unassembled WGS sequence"/>
</dbReference>
<keyword evidence="2" id="KW-1185">Reference proteome</keyword>